<comment type="caution">
    <text evidence="4">The sequence shown here is derived from an EMBL/GenBank/DDBJ whole genome shotgun (WGS) entry which is preliminary data.</text>
</comment>
<evidence type="ECO:0000256" key="2">
    <source>
        <dbReference type="SAM" id="MobiDB-lite"/>
    </source>
</evidence>
<proteinExistence type="predicted"/>
<name>A0A151MNU1_ALLMI</name>
<accession>A0A151MNU1</accession>
<feature type="domain" description="Fibrous sheath-interacting protein 2 C-terminal" evidence="3">
    <location>
        <begin position="1485"/>
        <end position="1812"/>
    </location>
</feature>
<dbReference type="PANTHER" id="PTHR21856:SF7">
    <property type="entry name" value="FIBROUS SHEATH-INTERACTING PROTEIN 2"/>
    <property type="match status" value="1"/>
</dbReference>
<feature type="region of interest" description="Disordered" evidence="2">
    <location>
        <begin position="442"/>
        <end position="469"/>
    </location>
</feature>
<feature type="region of interest" description="Disordered" evidence="2">
    <location>
        <begin position="1935"/>
        <end position="1976"/>
    </location>
</feature>
<feature type="coiled-coil region" evidence="1">
    <location>
        <begin position="199"/>
        <end position="239"/>
    </location>
</feature>
<feature type="region of interest" description="Disordered" evidence="2">
    <location>
        <begin position="1430"/>
        <end position="1459"/>
    </location>
</feature>
<dbReference type="PANTHER" id="PTHR21856">
    <property type="entry name" value="FIBROUS SHEATH-INTERACTING PROTEIN 2"/>
    <property type="match status" value="1"/>
</dbReference>
<dbReference type="InterPro" id="IPR031554">
    <property type="entry name" value="FSIP2_C"/>
</dbReference>
<evidence type="ECO:0000259" key="3">
    <source>
        <dbReference type="Pfam" id="PF15783"/>
    </source>
</evidence>
<dbReference type="GO" id="GO:0005739">
    <property type="term" value="C:mitochondrion"/>
    <property type="evidence" value="ECO:0007669"/>
    <property type="project" value="TreeGrafter"/>
</dbReference>
<feature type="region of interest" description="Disordered" evidence="2">
    <location>
        <begin position="384"/>
        <end position="404"/>
    </location>
</feature>
<dbReference type="EMBL" id="AKHW03005656">
    <property type="protein sequence ID" value="KYO26221.1"/>
    <property type="molecule type" value="Genomic_DNA"/>
</dbReference>
<keyword evidence="5" id="KW-1185">Reference proteome</keyword>
<protein>
    <submittedName>
        <fullName evidence="4">Fibrous sheath-interacting protein 2</fullName>
    </submittedName>
</protein>
<gene>
    <name evidence="4" type="primary">FSIP2</name>
    <name evidence="4" type="ORF">Y1Q_0002025</name>
</gene>
<feature type="region of interest" description="Disordered" evidence="2">
    <location>
        <begin position="1857"/>
        <end position="1907"/>
    </location>
</feature>
<reference evidence="4 5" key="1">
    <citation type="journal article" date="2012" name="Genome Biol.">
        <title>Sequencing three crocodilian genomes to illuminate the evolution of archosaurs and amniotes.</title>
        <authorList>
            <person name="St John J.A."/>
            <person name="Braun E.L."/>
            <person name="Isberg S.R."/>
            <person name="Miles L.G."/>
            <person name="Chong A.Y."/>
            <person name="Gongora J."/>
            <person name="Dalzell P."/>
            <person name="Moran C."/>
            <person name="Bed'hom B."/>
            <person name="Abzhanov A."/>
            <person name="Burgess S.C."/>
            <person name="Cooksey A.M."/>
            <person name="Castoe T.A."/>
            <person name="Crawford N.G."/>
            <person name="Densmore L.D."/>
            <person name="Drew J.C."/>
            <person name="Edwards S.V."/>
            <person name="Faircloth B.C."/>
            <person name="Fujita M.K."/>
            <person name="Greenwold M.J."/>
            <person name="Hoffmann F.G."/>
            <person name="Howard J.M."/>
            <person name="Iguchi T."/>
            <person name="Janes D.E."/>
            <person name="Khan S.Y."/>
            <person name="Kohno S."/>
            <person name="de Koning A.J."/>
            <person name="Lance S.L."/>
            <person name="McCarthy F.M."/>
            <person name="McCormack J.E."/>
            <person name="Merchant M.E."/>
            <person name="Peterson D.G."/>
            <person name="Pollock D.D."/>
            <person name="Pourmand N."/>
            <person name="Raney B.J."/>
            <person name="Roessler K.A."/>
            <person name="Sanford J.R."/>
            <person name="Sawyer R.H."/>
            <person name="Schmidt C.J."/>
            <person name="Triplett E.W."/>
            <person name="Tuberville T.D."/>
            <person name="Venegas-Anaya M."/>
            <person name="Howard J.T."/>
            <person name="Jarvis E.D."/>
            <person name="Guillette L.J.Jr."/>
            <person name="Glenn T.C."/>
            <person name="Green R.E."/>
            <person name="Ray D.A."/>
        </authorList>
    </citation>
    <scope>NUCLEOTIDE SEQUENCE [LARGE SCALE GENOMIC DNA]</scope>
    <source>
        <strain evidence="4">KSC_2009_1</strain>
    </source>
</reference>
<dbReference type="STRING" id="8496.A0A151MNU1"/>
<feature type="compositionally biased region" description="Polar residues" evidence="2">
    <location>
        <begin position="391"/>
        <end position="404"/>
    </location>
</feature>
<sequence length="1976" mass="223111">MDHYLSSGSRLADKQLSLEEKMGEIGHRKQLLRLRPTQLLDIPLGIKIPLLPGSNALFYRANLGEKLYRPLGCFNLGDPYSRLMTTKYRSLHDPHLRSYYMRKDNLRKLKKGGYITHDNKVICTLKEFNEYRQYLTTLKIESENNYIREQKALAKQVTTLQEPSELPEGADTSHLRQWLLQEERQGFQDQENLMSNRYVEAISKELEKIEHIAKEKRRLEQAKRERKQCEQKIKKQVLLYRKMEEWKTEMFLLLRIGEDLKREARIAEFQRKRREEKTKKKRVLLEKKMAYHLRKLQEHSYQSVAFESPVKSLDKLLSEKLQIKNEEECAVGPSCPSSVLSGNDVRKTSFSSLTLEYDFMQKNRGSLQKDSDCSEMHLDNSLSGKCETGPEYTSSSSGNAINLNPRENSGCKNSGCENSGNIGNCSTCASRECCEAANSTNTSKFSVSSSGVYLSSQPPGDGPLPSSVVSQQSSEIANDITHRKRASYQEQEVLENNMALTLQENDYQQKENHEDLYMPLSESQETVNQGDNENSPSRQLSLLNKLLTTKTSLSSVTSEHDYDTIQRRSRGSLQKDLDAIDEKDVYRKPSKECEVGDSTVSSSCQPSFLNETVHTKTSISSVTPEPNYNQVRGKNRGSYQNYTGSIDRNNLNRNQSEEYALDEESKDTVSFCSLDHSSSQGGTINNSNPVYCASGKCPVQNTSNYDGKDFDCELSKSSRYENSNMCNFCDCTATECCDEARSTNTSKFPFSSSGADPSSQPSHKDSCFIESLLSSVVSPQSLDEIGCLRHYQERALLQNNLNKEIKNKLEKILTWVVAKVNCVLYSTVTEYNEIIKDKVYAISEESRPSLCNSSSCRIPNGEIRNIFGSLPSSSTRNVFFTDENIKSTSSPSDLYTVVRGKPQQFQKPLSTSLTKSTPISLENDIYKGRKGMTPQYHKRLHTEVMSGFPKRKFNSDKYPFNQTYSKQKSAIKDARPKKWILDNIDSDCKQDHPKSGIFKKLFAQQSITEAHDSDSLMLLQVAKKVVKDIFMRVRDLDHSVSILKKAPIEMSEKLFCSHFKRTDYLKTFHKNSQKEVESVAKEIVETVFENFLKCLESSIATATDQEEPLPRRKEWDSARGMNRVFKSERNKCAQSELPIYDPTLSLASIDKIAKETVENVLIMLESFVAFQFKHDFNCKFSEIVKFPVENISSTQQMPLSPQGTTEIEMPGAGKRMPSGLEPYPSTSDLSRVSSWITKESIHDAVFKIQRLHSELSMYASIAVYDVLEIIQQNLEREINQSETNVTNEIIRTILDRCSQQVDEFTSELKFGNLQIEESRRVFASNKGPGHGTAWSERTKIPTRKLKEICLSKDLPSFNIPGMVFYSEEESEIEEGILSNFLPTVLQFSEQNTHTKSEGTQKSPYYTAASRLRSSRTSNEIKTKEKAFASKRPLPPIGRPLSRKPCSAQDTKPSPKGEVTWRPVCEEHGELMTSEPSRRANDLSLKTLMEDLVNRFVSTILNSVCSTGPKHRRLAERDASKIADPLKQTIEKIMPQYEMDVVGITDEEQYSSEEYEETVNQVVHSAYSNVLQESGSQQDICDDVTSPRKVFPKRVPSMILSEISTCNLNCTINEDEPTESPSATNLHKFVDRALSQVSSIIPKHETEDSPALKTNEQTKEMPPEVKDLPIEIAPCIKNRPIQIDPEIVAEHLAVISIKTEPLETPNAVGSRKAKLSQTVLRKVTESKESFMDAGIGYEQRKKSHRRSSVTTLGRLDVRPRELVCRNSFRNLKKPDISAVELLKDVQNKNELLVRLVTFDTEHKEDDDHELQQERETNMCVIKVESSSFSEIDPLSASGEDTNASSSLEEVELTQFTVPKAAPDLSSTTDLPSAQKKNSYILSGNTGETSPGRERQNRGICDSSPQPKDIEVTSHTLESAGPCGDLGYKVSPLQEDTGAVNALDSPVTEQDVSAYERASPALSPEMSPNKVPPDSESP</sequence>
<dbReference type="Pfam" id="PF15783">
    <property type="entry name" value="FSIP2"/>
    <property type="match status" value="1"/>
</dbReference>
<evidence type="ECO:0000313" key="5">
    <source>
        <dbReference type="Proteomes" id="UP000050525"/>
    </source>
</evidence>
<evidence type="ECO:0000256" key="1">
    <source>
        <dbReference type="SAM" id="Coils"/>
    </source>
</evidence>
<dbReference type="Proteomes" id="UP000050525">
    <property type="component" value="Unassembled WGS sequence"/>
</dbReference>
<feature type="compositionally biased region" description="Low complexity" evidence="2">
    <location>
        <begin position="442"/>
        <end position="456"/>
    </location>
</feature>
<feature type="compositionally biased region" description="Polar residues" evidence="2">
    <location>
        <begin position="1863"/>
        <end position="1887"/>
    </location>
</feature>
<dbReference type="InterPro" id="IPR038891">
    <property type="entry name" value="FSIP2"/>
</dbReference>
<keyword evidence="1" id="KW-0175">Coiled coil</keyword>
<organism evidence="4 5">
    <name type="scientific">Alligator mississippiensis</name>
    <name type="common">American alligator</name>
    <dbReference type="NCBI Taxonomy" id="8496"/>
    <lineage>
        <taxon>Eukaryota</taxon>
        <taxon>Metazoa</taxon>
        <taxon>Chordata</taxon>
        <taxon>Craniata</taxon>
        <taxon>Vertebrata</taxon>
        <taxon>Euteleostomi</taxon>
        <taxon>Archelosauria</taxon>
        <taxon>Archosauria</taxon>
        <taxon>Crocodylia</taxon>
        <taxon>Alligatoridae</taxon>
        <taxon>Alligatorinae</taxon>
        <taxon>Alligator</taxon>
    </lineage>
</organism>
<evidence type="ECO:0000313" key="4">
    <source>
        <dbReference type="EMBL" id="KYO26221.1"/>
    </source>
</evidence>